<evidence type="ECO:0000313" key="16">
    <source>
        <dbReference type="Proteomes" id="UP000176450"/>
    </source>
</evidence>
<dbReference type="InterPro" id="IPR027417">
    <property type="entry name" value="P-loop_NTPase"/>
</dbReference>
<evidence type="ECO:0000256" key="11">
    <source>
        <dbReference type="ARBA" id="ARBA00026013"/>
    </source>
</evidence>
<name>A0A1F6AZS8_9BACT</name>
<organism evidence="15 16">
    <name type="scientific">Candidatus Gottesmanbacteria bacterium RIFCSPLOWO2_01_FULL_46_9</name>
    <dbReference type="NCBI Taxonomy" id="1798394"/>
    <lineage>
        <taxon>Bacteria</taxon>
        <taxon>Candidatus Gottesmaniibacteriota</taxon>
    </lineage>
</organism>
<comment type="similarity">
    <text evidence="2">Belongs to the ATPase alpha/beta chains family.</text>
</comment>
<dbReference type="SUPFAM" id="SSF50615">
    <property type="entry name" value="N-terminal domain of alpha and beta subunits of F1 ATP synthase"/>
    <property type="match status" value="1"/>
</dbReference>
<dbReference type="InterPro" id="IPR000194">
    <property type="entry name" value="ATPase_F1/V1/A1_a/bsu_nucl-bd"/>
</dbReference>
<keyword evidence="10" id="KW-0066">ATP synthesis</keyword>
<keyword evidence="9" id="KW-0139">CF(1)</keyword>
<keyword evidence="8" id="KW-0472">Membrane</keyword>
<feature type="region of interest" description="Disordered" evidence="12">
    <location>
        <begin position="492"/>
        <end position="539"/>
    </location>
</feature>
<evidence type="ECO:0000259" key="14">
    <source>
        <dbReference type="Pfam" id="PF00306"/>
    </source>
</evidence>
<keyword evidence="6" id="KW-0067">ATP-binding</keyword>
<evidence type="ECO:0008006" key="17">
    <source>
        <dbReference type="Google" id="ProtNLM"/>
    </source>
</evidence>
<reference evidence="15 16" key="1">
    <citation type="journal article" date="2016" name="Nat. Commun.">
        <title>Thousands of microbial genomes shed light on interconnected biogeochemical processes in an aquifer system.</title>
        <authorList>
            <person name="Anantharaman K."/>
            <person name="Brown C.T."/>
            <person name="Hug L.A."/>
            <person name="Sharon I."/>
            <person name="Castelle C.J."/>
            <person name="Probst A.J."/>
            <person name="Thomas B.C."/>
            <person name="Singh A."/>
            <person name="Wilkins M.J."/>
            <person name="Karaoz U."/>
            <person name="Brodie E.L."/>
            <person name="Williams K.H."/>
            <person name="Hubbard S.S."/>
            <person name="Banfield J.F."/>
        </authorList>
    </citation>
    <scope>NUCLEOTIDE SEQUENCE [LARGE SCALE GENOMIC DNA]</scope>
</reference>
<dbReference type="GO" id="GO:0005524">
    <property type="term" value="F:ATP binding"/>
    <property type="evidence" value="ECO:0007669"/>
    <property type="project" value="UniProtKB-KW"/>
</dbReference>
<dbReference type="SUPFAM" id="SSF47917">
    <property type="entry name" value="C-terminal domain of alpha and beta subunits of F1 ATP synthase"/>
    <property type="match status" value="1"/>
</dbReference>
<evidence type="ECO:0000259" key="13">
    <source>
        <dbReference type="Pfam" id="PF00006"/>
    </source>
</evidence>
<dbReference type="EMBL" id="MFJX01000051">
    <property type="protein sequence ID" value="OGG30043.1"/>
    <property type="molecule type" value="Genomic_DNA"/>
</dbReference>
<sequence>MKRAKFTLPTSPKEAPKTYKDGEKEVGYVISTQDYIVILEGLPSARLYNIAVTKSGGRAIISALEKDRVEALMLDSERPKPGDYFELSDSGLRIPLNVDLFGRMINPLGMPLDGKAGLPPGGEPLDLDSTAPGIDGRAAVNQQFYTGITMVDTLLPVGKGQRELILCEPRSGKEQFFLDVILSQKNQDRVCIYAAVGRSELEVKRFSEEIHAVGADTYTIIVAATSSESAPMIQIAPSVATSLAEFYRDSGRHVLLIIDDLATHAKYAREISLLAGRIPGRESYPADIFYQHSSTVERAGMFNDHFHDGSITLLPTIETNIENFTNLIPTNVMSMTDGHILFSANLRAQGIYPAIEADRSVTRVGRQTQTFIHKILSDRVRSMLADYHELERYGRFGSELSAETQLKIKRGKVIEELLKQEPQFSIPPDVQILMLSLVFTGFFDTKDMDFVKSQKEAVIKTLESPVFKPLLEATKTVKLDELISSLKGQLKPLEDVASRSPEPAAAGNGAVETKLKEEPGAKAAGESTPPQAGGKDKKK</sequence>
<keyword evidence="5" id="KW-0375">Hydrogen ion transport</keyword>
<evidence type="ECO:0000256" key="9">
    <source>
        <dbReference type="ARBA" id="ARBA00023196"/>
    </source>
</evidence>
<evidence type="ECO:0000256" key="2">
    <source>
        <dbReference type="ARBA" id="ARBA00008936"/>
    </source>
</evidence>
<dbReference type="GO" id="GO:0045259">
    <property type="term" value="C:proton-transporting ATP synthase complex"/>
    <property type="evidence" value="ECO:0007669"/>
    <property type="project" value="UniProtKB-KW"/>
</dbReference>
<feature type="domain" description="ATP synthase alpha subunit C-terminal" evidence="14">
    <location>
        <begin position="369"/>
        <end position="470"/>
    </location>
</feature>
<dbReference type="FunFam" id="3.40.50.300:FF:002432">
    <property type="entry name" value="ATP synthase subunit alpha, mitochondrial"/>
    <property type="match status" value="1"/>
</dbReference>
<dbReference type="Pfam" id="PF00306">
    <property type="entry name" value="ATP-synt_ab_C"/>
    <property type="match status" value="1"/>
</dbReference>
<dbReference type="PANTHER" id="PTHR48082:SF2">
    <property type="entry name" value="ATP SYNTHASE SUBUNIT ALPHA, MITOCHONDRIAL"/>
    <property type="match status" value="1"/>
</dbReference>
<dbReference type="Proteomes" id="UP000176450">
    <property type="component" value="Unassembled WGS sequence"/>
</dbReference>
<comment type="subunit">
    <text evidence="11">F-type ATPases have 2 components, CF(1) - the catalytic core - and CF(0) - the membrane proton channel. CF(1) has five subunits: alpha(3), beta(3), gamma(1), delta(1), epsilon(1). CF(0) has four main subunits: a(1), b(1), b'(1) and c(9-12).</text>
</comment>
<evidence type="ECO:0000256" key="4">
    <source>
        <dbReference type="ARBA" id="ARBA00022741"/>
    </source>
</evidence>
<protein>
    <recommendedName>
        <fullName evidence="17">ATPase F1/V1/A1 complex alpha/beta subunit nucleotide-binding domain-containing protein</fullName>
    </recommendedName>
</protein>
<dbReference type="Pfam" id="PF00006">
    <property type="entry name" value="ATP-synt_ab"/>
    <property type="match status" value="1"/>
</dbReference>
<dbReference type="InterPro" id="IPR036121">
    <property type="entry name" value="ATPase_F1/V1/A1_a/bsu_N_sf"/>
</dbReference>
<comment type="subcellular location">
    <subcellularLocation>
        <location evidence="1">Membrane</location>
    </subcellularLocation>
</comment>
<feature type="domain" description="ATPase F1/V1/A1 complex alpha/beta subunit nucleotide-binding" evidence="13">
    <location>
        <begin position="147"/>
        <end position="361"/>
    </location>
</feature>
<dbReference type="GO" id="GO:0043531">
    <property type="term" value="F:ADP binding"/>
    <property type="evidence" value="ECO:0007669"/>
    <property type="project" value="TreeGrafter"/>
</dbReference>
<evidence type="ECO:0000313" key="15">
    <source>
        <dbReference type="EMBL" id="OGG30043.1"/>
    </source>
</evidence>
<keyword evidence="7" id="KW-0406">Ion transport</keyword>
<dbReference type="SUPFAM" id="SSF52540">
    <property type="entry name" value="P-loop containing nucleoside triphosphate hydrolases"/>
    <property type="match status" value="1"/>
</dbReference>
<evidence type="ECO:0000256" key="12">
    <source>
        <dbReference type="SAM" id="MobiDB-lite"/>
    </source>
</evidence>
<dbReference type="Gene3D" id="1.20.150.20">
    <property type="entry name" value="ATP synthase alpha/beta chain, C-terminal domain"/>
    <property type="match status" value="1"/>
</dbReference>
<dbReference type="InterPro" id="IPR038376">
    <property type="entry name" value="ATP_synth_asu_C_sf"/>
</dbReference>
<evidence type="ECO:0000256" key="5">
    <source>
        <dbReference type="ARBA" id="ARBA00022781"/>
    </source>
</evidence>
<dbReference type="Gene3D" id="3.40.50.300">
    <property type="entry name" value="P-loop containing nucleotide triphosphate hydrolases"/>
    <property type="match status" value="1"/>
</dbReference>
<dbReference type="InterPro" id="IPR005294">
    <property type="entry name" value="ATP_synth_F1_asu"/>
</dbReference>
<dbReference type="InterPro" id="IPR000793">
    <property type="entry name" value="ATP_synth_asu_C"/>
</dbReference>
<dbReference type="GO" id="GO:0046933">
    <property type="term" value="F:proton-transporting ATP synthase activity, rotational mechanism"/>
    <property type="evidence" value="ECO:0007669"/>
    <property type="project" value="InterPro"/>
</dbReference>
<dbReference type="AlphaFoldDB" id="A0A1F6AZS8"/>
<evidence type="ECO:0000256" key="1">
    <source>
        <dbReference type="ARBA" id="ARBA00004370"/>
    </source>
</evidence>
<evidence type="ECO:0000256" key="10">
    <source>
        <dbReference type="ARBA" id="ARBA00023310"/>
    </source>
</evidence>
<accession>A0A1F6AZS8</accession>
<evidence type="ECO:0000256" key="8">
    <source>
        <dbReference type="ARBA" id="ARBA00023136"/>
    </source>
</evidence>
<evidence type="ECO:0000256" key="3">
    <source>
        <dbReference type="ARBA" id="ARBA00022448"/>
    </source>
</evidence>
<comment type="caution">
    <text evidence="15">The sequence shown here is derived from an EMBL/GenBank/DDBJ whole genome shotgun (WGS) entry which is preliminary data.</text>
</comment>
<evidence type="ECO:0000256" key="7">
    <source>
        <dbReference type="ARBA" id="ARBA00023065"/>
    </source>
</evidence>
<keyword evidence="4" id="KW-0547">Nucleotide-binding</keyword>
<gene>
    <name evidence="15" type="ORF">A3A63_01840</name>
</gene>
<dbReference type="PANTHER" id="PTHR48082">
    <property type="entry name" value="ATP SYNTHASE SUBUNIT ALPHA, MITOCHONDRIAL"/>
    <property type="match status" value="1"/>
</dbReference>
<keyword evidence="3" id="KW-0813">Transport</keyword>
<proteinExistence type="inferred from homology"/>
<evidence type="ECO:0000256" key="6">
    <source>
        <dbReference type="ARBA" id="ARBA00022840"/>
    </source>
</evidence>